<gene>
    <name evidence="2" type="ORF">D3873_11875</name>
</gene>
<dbReference type="OrthoDB" id="2454425at2"/>
<keyword evidence="1" id="KW-0472">Membrane</keyword>
<reference evidence="3" key="1">
    <citation type="submission" date="2018-09" db="EMBL/GenBank/DDBJ databases">
        <authorList>
            <person name="Zhu H."/>
        </authorList>
    </citation>
    <scope>NUCLEOTIDE SEQUENCE [LARGE SCALE GENOMIC DNA]</scope>
    <source>
        <strain evidence="3">K2R23-3</strain>
    </source>
</reference>
<evidence type="ECO:0000313" key="3">
    <source>
        <dbReference type="Proteomes" id="UP000265725"/>
    </source>
</evidence>
<accession>A0A385YUD2</accession>
<keyword evidence="1" id="KW-1133">Transmembrane helix</keyword>
<dbReference type="AlphaFoldDB" id="A0A385YUD2"/>
<proteinExistence type="predicted"/>
<protein>
    <submittedName>
        <fullName evidence="2">Uncharacterized protein</fullName>
    </submittedName>
</protein>
<name>A0A385YUD2_9BACL</name>
<evidence type="ECO:0000313" key="2">
    <source>
        <dbReference type="EMBL" id="AYC30495.1"/>
    </source>
</evidence>
<keyword evidence="1" id="KW-0812">Transmembrane</keyword>
<feature type="transmembrane region" description="Helical" evidence="1">
    <location>
        <begin position="58"/>
        <end position="79"/>
    </location>
</feature>
<keyword evidence="3" id="KW-1185">Reference proteome</keyword>
<dbReference type="Proteomes" id="UP000265725">
    <property type="component" value="Chromosome"/>
</dbReference>
<dbReference type="EMBL" id="CP032418">
    <property type="protein sequence ID" value="AYC30495.1"/>
    <property type="molecule type" value="Genomic_DNA"/>
</dbReference>
<sequence length="90" mass="9898">MNKLSVFVTGLLLIGAGFFIFVETMSLVPTLLHQDGAGTGFYIGFLEINDHLLFSEIPQTVSLFSVASIFLIVLGTILWTKLYNQLSKSV</sequence>
<organism evidence="2 3">
    <name type="scientific">Paenisporosarcina cavernae</name>
    <dbReference type="NCBI Taxonomy" id="2320858"/>
    <lineage>
        <taxon>Bacteria</taxon>
        <taxon>Bacillati</taxon>
        <taxon>Bacillota</taxon>
        <taxon>Bacilli</taxon>
        <taxon>Bacillales</taxon>
        <taxon>Caryophanaceae</taxon>
        <taxon>Paenisporosarcina</taxon>
    </lineage>
</organism>
<evidence type="ECO:0000256" key="1">
    <source>
        <dbReference type="SAM" id="Phobius"/>
    </source>
</evidence>
<dbReference type="RefSeq" id="WP_119884212.1">
    <property type="nucleotide sequence ID" value="NZ_CP032418.1"/>
</dbReference>
<dbReference type="KEGG" id="paek:D3873_11875"/>